<organism evidence="8">
    <name type="scientific">Moina brachiata</name>
    <dbReference type="NCBI Taxonomy" id="675436"/>
    <lineage>
        <taxon>Eukaryota</taxon>
        <taxon>Metazoa</taxon>
        <taxon>Ecdysozoa</taxon>
        <taxon>Arthropoda</taxon>
        <taxon>Crustacea</taxon>
        <taxon>Branchiopoda</taxon>
        <taxon>Diplostraca</taxon>
        <taxon>Cladocera</taxon>
        <taxon>Anomopoda</taxon>
        <taxon>Moinidae</taxon>
        <taxon>Moina</taxon>
    </lineage>
</organism>
<dbReference type="SUPFAM" id="SSF52113">
    <property type="entry name" value="BRCT domain"/>
    <property type="match status" value="3"/>
</dbReference>
<sequence>MPSDQQTLVPGQGSLPAQHPQQGMGNAPQPTQGQPIPVSVQHQSQLQQSQEQACNSVNSRTKTALANLLSTRLQTAPPNTHPIGVQQQQQQQLSPQVLPQQQQAALQQQQQPQIPNQKPMPQNQPQQQQQQQQQQFQQQQFQQQQRRSLQNITNGVTPGPPNGNVPMSNPAIATVAPTKPGIAGAAYPGVRLANPSQGNVPGAVAVRREFPSQQQQLFGHEPGVKVAEHLCLLGSVIFITDYPRNVSQDELVQWTKLMSSRGAEVETVYGPRITHLLCEYSRTPLAQQALRDGKRLVTAYWLNDTIVKQQMAPPSQILHFPSPYVDQLERPCHKMLASLSGFEGDDRMRVRFICEAIGLRLTGHFSNYHDVLICRKPEGPKYQKAREWRKPVVTVSWLASIYFGFHQNAIHQIHHPKYQQFNAPGNQQDPLKFDLNMAGNYLAAWRVPIKITPEALEKFNKLPPQLRLKRPTYVLQPATGNDSGSPSRKRLKTEEDEKDKVERSSSNVDAILEDVIKGGSEDTEKNKIMVRFSGFDAAEASKAIVKLGAGLAGTNREATHLVMPSLLRTSKLLCCLPNVKYILSARWVQESIAQGKLLEEEPFVFKETDLEKKMNVNLLKILALSNRNQLFKGRTFYITPSVVPGRAILKEMIENSGGRVDIQPKSIKAVSELVQKDESAYQIIACAADSHLVSDAIKHKIGIYTPEYIMNAVLKQCITVAPFRLEP</sequence>
<feature type="compositionally biased region" description="Polar residues" evidence="6">
    <location>
        <begin position="19"/>
        <end position="34"/>
    </location>
</feature>
<keyword evidence="2" id="KW-0227">DNA damage</keyword>
<dbReference type="InterPro" id="IPR036420">
    <property type="entry name" value="BRCT_dom_sf"/>
</dbReference>
<feature type="compositionally biased region" description="Low complexity" evidence="6">
    <location>
        <begin position="86"/>
        <end position="145"/>
    </location>
</feature>
<dbReference type="AlphaFoldDB" id="A0A4Y7NIB2"/>
<reference evidence="8" key="1">
    <citation type="submission" date="2018-08" db="EMBL/GenBank/DDBJ databases">
        <authorList>
            <person name="Cornetti L."/>
        </authorList>
    </citation>
    <scope>NUCLEOTIDE SEQUENCE</scope>
    <source>
        <strain evidence="8">DE-FRO-2-1</strain>
    </source>
</reference>
<dbReference type="InterPro" id="IPR051579">
    <property type="entry name" value="DDR_Transcriptional_Reg"/>
</dbReference>
<dbReference type="GO" id="GO:0006974">
    <property type="term" value="P:DNA damage response"/>
    <property type="evidence" value="ECO:0007669"/>
    <property type="project" value="UniProtKB-KW"/>
</dbReference>
<feature type="region of interest" description="Disordered" evidence="6">
    <location>
        <begin position="74"/>
        <end position="169"/>
    </location>
</feature>
<feature type="region of interest" description="Disordered" evidence="6">
    <location>
        <begin position="470"/>
        <end position="504"/>
    </location>
</feature>
<feature type="compositionally biased region" description="Basic and acidic residues" evidence="6">
    <location>
        <begin position="492"/>
        <end position="503"/>
    </location>
</feature>
<gene>
    <name evidence="8" type="primary">EOG090X027U</name>
</gene>
<evidence type="ECO:0000256" key="3">
    <source>
        <dbReference type="ARBA" id="ARBA00023242"/>
    </source>
</evidence>
<dbReference type="Pfam" id="PF16589">
    <property type="entry name" value="BRCT_2"/>
    <property type="match status" value="1"/>
</dbReference>
<proteinExistence type="evidence at transcript level"/>
<name>A0A4Y7NIB2_9CRUS</name>
<dbReference type="PANTHER" id="PTHR23196">
    <property type="entry name" value="PAX TRANSCRIPTION ACTIVATION DOMAIN INTERACTING PROTEIN"/>
    <property type="match status" value="1"/>
</dbReference>
<dbReference type="EMBL" id="LR023263">
    <property type="protein sequence ID" value="SVE92882.1"/>
    <property type="molecule type" value="mRNA"/>
</dbReference>
<keyword evidence="3" id="KW-0539">Nucleus</keyword>
<dbReference type="CDD" id="cd17711">
    <property type="entry name" value="BRCT_PAXIP1_rpt3"/>
    <property type="match status" value="1"/>
</dbReference>
<evidence type="ECO:0000256" key="2">
    <source>
        <dbReference type="ARBA" id="ARBA00022763"/>
    </source>
</evidence>
<evidence type="ECO:0000313" key="8">
    <source>
        <dbReference type="EMBL" id="SVE92882.1"/>
    </source>
</evidence>
<feature type="compositionally biased region" description="Low complexity" evidence="6">
    <location>
        <begin position="39"/>
        <end position="52"/>
    </location>
</feature>
<evidence type="ECO:0000256" key="4">
    <source>
        <dbReference type="ARBA" id="ARBA00023858"/>
    </source>
</evidence>
<evidence type="ECO:0000259" key="7">
    <source>
        <dbReference type="PROSITE" id="PS50172"/>
    </source>
</evidence>
<comment type="subcellular location">
    <subcellularLocation>
        <location evidence="1">Nucleus</location>
    </subcellularLocation>
</comment>
<evidence type="ECO:0000256" key="6">
    <source>
        <dbReference type="SAM" id="MobiDB-lite"/>
    </source>
</evidence>
<evidence type="ECO:0000256" key="5">
    <source>
        <dbReference type="ARBA" id="ARBA00030146"/>
    </source>
</evidence>
<accession>A0A4Y7NIB2</accession>
<protein>
    <recommendedName>
        <fullName evidence="4">PAX-interacting protein 1</fullName>
    </recommendedName>
    <alternativeName>
        <fullName evidence="5">PAX transactivation activation domain-interacting protein</fullName>
    </alternativeName>
</protein>
<feature type="region of interest" description="Disordered" evidence="6">
    <location>
        <begin position="1"/>
        <end position="59"/>
    </location>
</feature>
<dbReference type="PANTHER" id="PTHR23196:SF1">
    <property type="entry name" value="PAX-INTERACTING PROTEIN 1"/>
    <property type="match status" value="1"/>
</dbReference>
<dbReference type="Pfam" id="PF16770">
    <property type="entry name" value="RTT107_BRCT_5"/>
    <property type="match status" value="1"/>
</dbReference>
<dbReference type="InterPro" id="IPR001357">
    <property type="entry name" value="BRCT_dom"/>
</dbReference>
<dbReference type="Pfam" id="PF12738">
    <property type="entry name" value="PTCB-BRCT"/>
    <property type="match status" value="1"/>
</dbReference>
<feature type="domain" description="BRCT" evidence="7">
    <location>
        <begin position="539"/>
        <end position="605"/>
    </location>
</feature>
<dbReference type="GO" id="GO:0044666">
    <property type="term" value="C:MLL3/4 complex"/>
    <property type="evidence" value="ECO:0007669"/>
    <property type="project" value="TreeGrafter"/>
</dbReference>
<dbReference type="PROSITE" id="PS50172">
    <property type="entry name" value="BRCT"/>
    <property type="match status" value="3"/>
</dbReference>
<evidence type="ECO:0000256" key="1">
    <source>
        <dbReference type="ARBA" id="ARBA00004123"/>
    </source>
</evidence>
<dbReference type="Gene3D" id="3.40.50.10190">
    <property type="entry name" value="BRCT domain"/>
    <property type="match status" value="4"/>
</dbReference>
<feature type="domain" description="BRCT" evidence="7">
    <location>
        <begin position="232"/>
        <end position="319"/>
    </location>
</feature>
<feature type="domain" description="BRCT" evidence="7">
    <location>
        <begin position="626"/>
        <end position="713"/>
    </location>
</feature>
<dbReference type="SMART" id="SM00292">
    <property type="entry name" value="BRCT"/>
    <property type="match status" value="4"/>
</dbReference>